<evidence type="ECO:0000256" key="9">
    <source>
        <dbReference type="ARBA" id="ARBA00023242"/>
    </source>
</evidence>
<dbReference type="GO" id="GO:0008380">
    <property type="term" value="P:RNA splicing"/>
    <property type="evidence" value="ECO:0007669"/>
    <property type="project" value="UniProtKB-KW"/>
</dbReference>
<dbReference type="InterPro" id="IPR035979">
    <property type="entry name" value="RBD_domain_sf"/>
</dbReference>
<feature type="domain" description="RRM" evidence="12">
    <location>
        <begin position="129"/>
        <end position="203"/>
    </location>
</feature>
<dbReference type="SMART" id="SM00360">
    <property type="entry name" value="RRM"/>
    <property type="match status" value="2"/>
</dbReference>
<comment type="similarity">
    <text evidence="2">Belongs to the RRM U1 A/B'' family.</text>
</comment>
<dbReference type="InterPro" id="IPR034409">
    <property type="entry name" value="U1A_RRM2"/>
</dbReference>
<keyword evidence="6" id="KW-0677">Repeat</keyword>
<proteinExistence type="inferred from homology"/>
<keyword evidence="10" id="KW-0687">Ribonucleoprotein</keyword>
<evidence type="ECO:0000256" key="1">
    <source>
        <dbReference type="ARBA" id="ARBA00004123"/>
    </source>
</evidence>
<evidence type="ECO:0000256" key="2">
    <source>
        <dbReference type="ARBA" id="ARBA00007243"/>
    </source>
</evidence>
<keyword evidence="9" id="KW-0539">Nucleus</keyword>
<dbReference type="PROSITE" id="PS50102">
    <property type="entry name" value="RRM"/>
    <property type="match status" value="2"/>
</dbReference>
<dbReference type="STRING" id="409849.ENSPMGP00000017209"/>
<dbReference type="CDD" id="cd12477">
    <property type="entry name" value="RRM1_U1A"/>
    <property type="match status" value="1"/>
</dbReference>
<evidence type="ECO:0000256" key="3">
    <source>
        <dbReference type="ARBA" id="ARBA00017955"/>
    </source>
</evidence>
<keyword evidence="14" id="KW-1185">Reference proteome</keyword>
<evidence type="ECO:0000256" key="11">
    <source>
        <dbReference type="PROSITE-ProRule" id="PRU00176"/>
    </source>
</evidence>
<feature type="domain" description="RRM" evidence="12">
    <location>
        <begin position="10"/>
        <end position="89"/>
    </location>
</feature>
<dbReference type="FunFam" id="3.30.70.330:FF:000039">
    <property type="entry name" value="U1 small nuclear ribonucleoprotein A"/>
    <property type="match status" value="1"/>
</dbReference>
<dbReference type="AlphaFoldDB" id="A0A3B4AKT4"/>
<evidence type="ECO:0000313" key="14">
    <source>
        <dbReference type="Proteomes" id="UP000261520"/>
    </source>
</evidence>
<evidence type="ECO:0000259" key="12">
    <source>
        <dbReference type="PROSITE" id="PS50102"/>
    </source>
</evidence>
<evidence type="ECO:0000256" key="10">
    <source>
        <dbReference type="ARBA" id="ARBA00023274"/>
    </source>
</evidence>
<dbReference type="InterPro" id="IPR012677">
    <property type="entry name" value="Nucleotide-bd_a/b_plait_sf"/>
</dbReference>
<dbReference type="FunFam" id="3.30.70.330:FF:000029">
    <property type="entry name" value="U2 small nuclear ribonucleoprotein B"/>
    <property type="match status" value="1"/>
</dbReference>
<evidence type="ECO:0000256" key="6">
    <source>
        <dbReference type="ARBA" id="ARBA00022737"/>
    </source>
</evidence>
<dbReference type="CDD" id="cd12480">
    <property type="entry name" value="RRM2_U1A"/>
    <property type="match status" value="1"/>
</dbReference>
<organism evidence="13 14">
    <name type="scientific">Periophthalmus magnuspinnatus</name>
    <dbReference type="NCBI Taxonomy" id="409849"/>
    <lineage>
        <taxon>Eukaryota</taxon>
        <taxon>Metazoa</taxon>
        <taxon>Chordata</taxon>
        <taxon>Craniata</taxon>
        <taxon>Vertebrata</taxon>
        <taxon>Euteleostomi</taxon>
        <taxon>Actinopterygii</taxon>
        <taxon>Neopterygii</taxon>
        <taxon>Teleostei</taxon>
        <taxon>Neoteleostei</taxon>
        <taxon>Acanthomorphata</taxon>
        <taxon>Gobiaria</taxon>
        <taxon>Gobiiformes</taxon>
        <taxon>Gobioidei</taxon>
        <taxon>Gobiidae</taxon>
        <taxon>Oxudercinae</taxon>
        <taxon>Periophthalmus</taxon>
    </lineage>
</organism>
<keyword evidence="8" id="KW-0508">mRNA splicing</keyword>
<dbReference type="GO" id="GO:0005681">
    <property type="term" value="C:spliceosomal complex"/>
    <property type="evidence" value="ECO:0007669"/>
    <property type="project" value="UniProtKB-KW"/>
</dbReference>
<dbReference type="PANTHER" id="PTHR10501">
    <property type="entry name" value="U1 SMALL NUCLEAR RIBONUCLEOPROTEIN A/U2 SMALL NUCLEAR RIBONUCLEOPROTEIN B"/>
    <property type="match status" value="1"/>
</dbReference>
<sequence length="203" mass="23335">MATAEVRLNHTIYINNLNEKIKKDELKKSLYAIFSQFGQILDILVARNIKMKGQAFVIFKEVNSASNALRSMQGFPFYDKPMRIQYAKQDSDIIAKMKGTYVERDRKMERIKKPKPEGSKKVSENPPNHILFLTNLPEETNELMLSMLFNQFPGFKEVRLVPGRHDIAFVEFDNEVQAGAAREALQGFKITQTNAMKISFAKK</sequence>
<keyword evidence="7 11" id="KW-0694">RNA-binding</keyword>
<evidence type="ECO:0000256" key="7">
    <source>
        <dbReference type="ARBA" id="ARBA00022884"/>
    </source>
</evidence>
<evidence type="ECO:0000256" key="5">
    <source>
        <dbReference type="ARBA" id="ARBA00022728"/>
    </source>
</evidence>
<dbReference type="Pfam" id="PF00076">
    <property type="entry name" value="RRM_1"/>
    <property type="match status" value="2"/>
</dbReference>
<evidence type="ECO:0000256" key="4">
    <source>
        <dbReference type="ARBA" id="ARBA00022664"/>
    </source>
</evidence>
<dbReference type="GO" id="GO:0097525">
    <property type="term" value="C:spliceosomal snRNP complex"/>
    <property type="evidence" value="ECO:0007669"/>
    <property type="project" value="UniProtKB-ARBA"/>
</dbReference>
<dbReference type="Proteomes" id="UP000261520">
    <property type="component" value="Unplaced"/>
</dbReference>
<dbReference type="Ensembl" id="ENSPMGT00000018370.1">
    <property type="protein sequence ID" value="ENSPMGP00000017209.1"/>
    <property type="gene ID" value="ENSPMGG00000014087.1"/>
</dbReference>
<dbReference type="GO" id="GO:0003723">
    <property type="term" value="F:RNA binding"/>
    <property type="evidence" value="ECO:0007669"/>
    <property type="project" value="UniProtKB-UniRule"/>
</dbReference>
<name>A0A3B4AKT4_9GOBI</name>
<reference evidence="13" key="2">
    <citation type="submission" date="2025-09" db="UniProtKB">
        <authorList>
            <consortium name="Ensembl"/>
        </authorList>
    </citation>
    <scope>IDENTIFICATION</scope>
</reference>
<reference evidence="13" key="1">
    <citation type="submission" date="2025-08" db="UniProtKB">
        <authorList>
            <consortium name="Ensembl"/>
        </authorList>
    </citation>
    <scope>IDENTIFICATION</scope>
</reference>
<dbReference type="SUPFAM" id="SSF54928">
    <property type="entry name" value="RNA-binding domain, RBD"/>
    <property type="match status" value="1"/>
</dbReference>
<comment type="subcellular location">
    <subcellularLocation>
        <location evidence="1">Nucleus</location>
    </subcellularLocation>
</comment>
<protein>
    <recommendedName>
        <fullName evidence="3">U1 small nuclear ribonucleoprotein A</fullName>
    </recommendedName>
</protein>
<evidence type="ECO:0000256" key="8">
    <source>
        <dbReference type="ARBA" id="ARBA00023187"/>
    </source>
</evidence>
<evidence type="ECO:0000313" key="13">
    <source>
        <dbReference type="Ensembl" id="ENSPMGP00000017209.1"/>
    </source>
</evidence>
<keyword evidence="4" id="KW-0507">mRNA processing</keyword>
<keyword evidence="5" id="KW-0747">Spliceosome</keyword>
<accession>A0A3B4AKT4</accession>
<dbReference type="Gene3D" id="3.30.70.330">
    <property type="match status" value="2"/>
</dbReference>
<dbReference type="GO" id="GO:0006397">
    <property type="term" value="P:mRNA processing"/>
    <property type="evidence" value="ECO:0007669"/>
    <property type="project" value="UniProtKB-KW"/>
</dbReference>
<dbReference type="InterPro" id="IPR000504">
    <property type="entry name" value="RRM_dom"/>
</dbReference>
<dbReference type="InterPro" id="IPR034407">
    <property type="entry name" value="U1A_RRM1"/>
</dbReference>